<protein>
    <submittedName>
        <fullName evidence="8">Pantothenate transporter liz1</fullName>
    </submittedName>
</protein>
<dbReference type="AlphaFoldDB" id="A0A9P8V244"/>
<evidence type="ECO:0000256" key="5">
    <source>
        <dbReference type="ARBA" id="ARBA00023136"/>
    </source>
</evidence>
<organism evidence="8 9">
    <name type="scientific">Plectosphaerella plurivora</name>
    <dbReference type="NCBI Taxonomy" id="936078"/>
    <lineage>
        <taxon>Eukaryota</taxon>
        <taxon>Fungi</taxon>
        <taxon>Dikarya</taxon>
        <taxon>Ascomycota</taxon>
        <taxon>Pezizomycotina</taxon>
        <taxon>Sordariomycetes</taxon>
        <taxon>Hypocreomycetidae</taxon>
        <taxon>Glomerellales</taxon>
        <taxon>Plectosphaerellaceae</taxon>
        <taxon>Plectosphaerella</taxon>
    </lineage>
</organism>
<comment type="subcellular location">
    <subcellularLocation>
        <location evidence="1">Membrane</location>
        <topology evidence="1">Multi-pass membrane protein</topology>
    </subcellularLocation>
</comment>
<feature type="transmembrane region" description="Helical" evidence="6">
    <location>
        <begin position="160"/>
        <end position="186"/>
    </location>
</feature>
<reference evidence="8" key="1">
    <citation type="journal article" date="2021" name="Nat. Commun.">
        <title>Genetic determinants of endophytism in the Arabidopsis root mycobiome.</title>
        <authorList>
            <person name="Mesny F."/>
            <person name="Miyauchi S."/>
            <person name="Thiergart T."/>
            <person name="Pickel B."/>
            <person name="Atanasova L."/>
            <person name="Karlsson M."/>
            <person name="Huettel B."/>
            <person name="Barry K.W."/>
            <person name="Haridas S."/>
            <person name="Chen C."/>
            <person name="Bauer D."/>
            <person name="Andreopoulos W."/>
            <person name="Pangilinan J."/>
            <person name="LaButti K."/>
            <person name="Riley R."/>
            <person name="Lipzen A."/>
            <person name="Clum A."/>
            <person name="Drula E."/>
            <person name="Henrissat B."/>
            <person name="Kohler A."/>
            <person name="Grigoriev I.V."/>
            <person name="Martin F.M."/>
            <person name="Hacquard S."/>
        </authorList>
    </citation>
    <scope>NUCLEOTIDE SEQUENCE</scope>
    <source>
        <strain evidence="8">MPI-SDFR-AT-0117</strain>
    </source>
</reference>
<evidence type="ECO:0000259" key="7">
    <source>
        <dbReference type="PROSITE" id="PS50850"/>
    </source>
</evidence>
<keyword evidence="4 6" id="KW-1133">Transmembrane helix</keyword>
<feature type="transmembrane region" description="Helical" evidence="6">
    <location>
        <begin position="70"/>
        <end position="88"/>
    </location>
</feature>
<evidence type="ECO:0000256" key="3">
    <source>
        <dbReference type="ARBA" id="ARBA00022692"/>
    </source>
</evidence>
<dbReference type="PANTHER" id="PTHR43791">
    <property type="entry name" value="PERMEASE-RELATED"/>
    <property type="match status" value="1"/>
</dbReference>
<feature type="transmembrane region" description="Helical" evidence="6">
    <location>
        <begin position="352"/>
        <end position="371"/>
    </location>
</feature>
<feature type="transmembrane region" description="Helical" evidence="6">
    <location>
        <begin position="100"/>
        <end position="119"/>
    </location>
</feature>
<dbReference type="InterPro" id="IPR036259">
    <property type="entry name" value="MFS_trans_sf"/>
</dbReference>
<feature type="transmembrane region" description="Helical" evidence="6">
    <location>
        <begin position="261"/>
        <end position="282"/>
    </location>
</feature>
<dbReference type="Pfam" id="PF07690">
    <property type="entry name" value="MFS_1"/>
    <property type="match status" value="1"/>
</dbReference>
<keyword evidence="9" id="KW-1185">Reference proteome</keyword>
<dbReference type="OrthoDB" id="2985014at2759"/>
<keyword evidence="2" id="KW-0813">Transport</keyword>
<comment type="caution">
    <text evidence="8">The sequence shown here is derived from an EMBL/GenBank/DDBJ whole genome shotgun (WGS) entry which is preliminary data.</text>
</comment>
<sequence length="498" mass="54285">MADVAEVDLDDKETEKRVVGKQDLHLLPWMCIAYLLNYLNRVNLGNARTLNDDIPADNILQRLNLSGTRYNVAIAVFFIPYVIMEFPGNMLMQYFSPSKWISRIVISVGIVTMCTAAATTYERLLAARFFLGMAEAGFSSGVMMHLCFWYKPEERATRMAIFASSVALACAFGGLLASGISFLTGFGGLAGWQWLFILEGLPAILIGILVWFFLPDYPQTATWLTPHERTFAVKRLGPYAPSMQSGAWEWKVVKDTIVDPIFWLFAVQYSLMTHALIAYGYFAPTIVSSLGFTGHRGQLLTVPPNIFALIVVVGACLHSDKTRERSRHIVAALTFVATGYLVLATVENWGLRYAAVCVIACTNAAVLPFIAHRTATVKGSTATAVATGGMVAISNSAGISAPFLFPPSTAPMFSMGNWTIFAFLVASIGTSLYAWYVFGSHSGYRGDLEVLEKTNQSSDFTDVESASPASASTLTLEVDVAGQVDEKEVVVEVRSAAP</sequence>
<evidence type="ECO:0000256" key="2">
    <source>
        <dbReference type="ARBA" id="ARBA00022448"/>
    </source>
</evidence>
<feature type="transmembrane region" description="Helical" evidence="6">
    <location>
        <begin position="383"/>
        <end position="405"/>
    </location>
</feature>
<evidence type="ECO:0000313" key="9">
    <source>
        <dbReference type="Proteomes" id="UP000770015"/>
    </source>
</evidence>
<keyword evidence="5 6" id="KW-0472">Membrane</keyword>
<gene>
    <name evidence="8" type="ORF">F5X68DRAFT_251055</name>
</gene>
<dbReference type="InterPro" id="IPR020846">
    <property type="entry name" value="MFS_dom"/>
</dbReference>
<feature type="transmembrane region" description="Helical" evidence="6">
    <location>
        <begin position="125"/>
        <end position="148"/>
    </location>
</feature>
<evidence type="ECO:0000313" key="8">
    <source>
        <dbReference type="EMBL" id="KAH6664367.1"/>
    </source>
</evidence>
<feature type="transmembrane region" description="Helical" evidence="6">
    <location>
        <begin position="329"/>
        <end position="346"/>
    </location>
</feature>
<dbReference type="GO" id="GO:0022857">
    <property type="term" value="F:transmembrane transporter activity"/>
    <property type="evidence" value="ECO:0007669"/>
    <property type="project" value="InterPro"/>
</dbReference>
<dbReference type="Gene3D" id="1.20.1250.20">
    <property type="entry name" value="MFS general substrate transporter like domains"/>
    <property type="match status" value="1"/>
</dbReference>
<accession>A0A9P8V244</accession>
<dbReference type="GO" id="GO:0016020">
    <property type="term" value="C:membrane"/>
    <property type="evidence" value="ECO:0007669"/>
    <property type="project" value="UniProtKB-SubCell"/>
</dbReference>
<dbReference type="PANTHER" id="PTHR43791:SF49">
    <property type="entry name" value="TRANSPORTER, PUTATIVE (AFU_ORTHOLOGUE AFUA_4G04250)-RELATED"/>
    <property type="match status" value="1"/>
</dbReference>
<dbReference type="PROSITE" id="PS50850">
    <property type="entry name" value="MFS"/>
    <property type="match status" value="1"/>
</dbReference>
<dbReference type="FunFam" id="1.20.1250.20:FF:000018">
    <property type="entry name" value="MFS transporter permease"/>
    <property type="match status" value="1"/>
</dbReference>
<feature type="domain" description="Major facilitator superfamily (MFS) profile" evidence="7">
    <location>
        <begin position="26"/>
        <end position="442"/>
    </location>
</feature>
<evidence type="ECO:0000256" key="1">
    <source>
        <dbReference type="ARBA" id="ARBA00004141"/>
    </source>
</evidence>
<feature type="transmembrane region" description="Helical" evidence="6">
    <location>
        <begin position="297"/>
        <end position="317"/>
    </location>
</feature>
<proteinExistence type="predicted"/>
<dbReference type="EMBL" id="JAGSXJ010000040">
    <property type="protein sequence ID" value="KAH6664367.1"/>
    <property type="molecule type" value="Genomic_DNA"/>
</dbReference>
<name>A0A9P8V244_9PEZI</name>
<dbReference type="InterPro" id="IPR011701">
    <property type="entry name" value="MFS"/>
</dbReference>
<feature type="transmembrane region" description="Helical" evidence="6">
    <location>
        <begin position="192"/>
        <end position="214"/>
    </location>
</feature>
<keyword evidence="3 6" id="KW-0812">Transmembrane</keyword>
<evidence type="ECO:0000256" key="4">
    <source>
        <dbReference type="ARBA" id="ARBA00022989"/>
    </source>
</evidence>
<dbReference type="SUPFAM" id="SSF103473">
    <property type="entry name" value="MFS general substrate transporter"/>
    <property type="match status" value="1"/>
</dbReference>
<evidence type="ECO:0000256" key="6">
    <source>
        <dbReference type="SAM" id="Phobius"/>
    </source>
</evidence>
<dbReference type="Proteomes" id="UP000770015">
    <property type="component" value="Unassembled WGS sequence"/>
</dbReference>
<feature type="transmembrane region" description="Helical" evidence="6">
    <location>
        <begin position="417"/>
        <end position="438"/>
    </location>
</feature>